<evidence type="ECO:0000259" key="5">
    <source>
        <dbReference type="PROSITE" id="PS50043"/>
    </source>
</evidence>
<dbReference type="GO" id="GO:0006355">
    <property type="term" value="P:regulation of DNA-templated transcription"/>
    <property type="evidence" value="ECO:0007669"/>
    <property type="project" value="InterPro"/>
</dbReference>
<dbReference type="InterPro" id="IPR036388">
    <property type="entry name" value="WH-like_DNA-bd_sf"/>
</dbReference>
<dbReference type="EMBL" id="JACHNB010000001">
    <property type="protein sequence ID" value="MBB4744789.1"/>
    <property type="molecule type" value="Genomic_DNA"/>
</dbReference>
<dbReference type="PROSITE" id="PS00622">
    <property type="entry name" value="HTH_LUXR_1"/>
    <property type="match status" value="1"/>
</dbReference>
<dbReference type="PANTHER" id="PTHR44688:SF16">
    <property type="entry name" value="DNA-BINDING TRANSCRIPTIONAL ACTIVATOR DEVR_DOSR"/>
    <property type="match status" value="1"/>
</dbReference>
<evidence type="ECO:0000256" key="3">
    <source>
        <dbReference type="ARBA" id="ARBA00023163"/>
    </source>
</evidence>
<feature type="domain" description="HTH luxR-type" evidence="5">
    <location>
        <begin position="190"/>
        <end position="255"/>
    </location>
</feature>
<reference evidence="6 7" key="1">
    <citation type="submission" date="2020-08" db="EMBL/GenBank/DDBJ databases">
        <title>Sequencing the genomes of 1000 actinobacteria strains.</title>
        <authorList>
            <person name="Klenk H.-P."/>
        </authorList>
    </citation>
    <scope>NUCLEOTIDE SEQUENCE [LARGE SCALE GENOMIC DNA]</scope>
    <source>
        <strain evidence="6 7">DSM 45809</strain>
    </source>
</reference>
<dbReference type="SUPFAM" id="SSF46894">
    <property type="entry name" value="C-terminal effector domain of the bipartite response regulators"/>
    <property type="match status" value="1"/>
</dbReference>
<keyword evidence="3" id="KW-0804">Transcription</keyword>
<dbReference type="CDD" id="cd06170">
    <property type="entry name" value="LuxR_C_like"/>
    <property type="match status" value="1"/>
</dbReference>
<dbReference type="Pfam" id="PF00196">
    <property type="entry name" value="GerE"/>
    <property type="match status" value="1"/>
</dbReference>
<keyword evidence="2 6" id="KW-0238">DNA-binding</keyword>
<comment type="caution">
    <text evidence="6">The sequence shown here is derived from an EMBL/GenBank/DDBJ whole genome shotgun (WGS) entry which is preliminary data.</text>
</comment>
<proteinExistence type="predicted"/>
<feature type="compositionally biased region" description="Basic and acidic residues" evidence="4">
    <location>
        <begin position="279"/>
        <end position="305"/>
    </location>
</feature>
<evidence type="ECO:0000313" key="6">
    <source>
        <dbReference type="EMBL" id="MBB4744789.1"/>
    </source>
</evidence>
<organism evidence="6 7">
    <name type="scientific">Actinoplanes octamycinicus</name>
    <dbReference type="NCBI Taxonomy" id="135948"/>
    <lineage>
        <taxon>Bacteria</taxon>
        <taxon>Bacillati</taxon>
        <taxon>Actinomycetota</taxon>
        <taxon>Actinomycetes</taxon>
        <taxon>Micromonosporales</taxon>
        <taxon>Micromonosporaceae</taxon>
        <taxon>Actinoplanes</taxon>
    </lineage>
</organism>
<feature type="region of interest" description="Disordered" evidence="4">
    <location>
        <begin position="261"/>
        <end position="305"/>
    </location>
</feature>
<name>A0A7W7H6H3_9ACTN</name>
<evidence type="ECO:0000313" key="7">
    <source>
        <dbReference type="Proteomes" id="UP000546162"/>
    </source>
</evidence>
<evidence type="ECO:0000256" key="2">
    <source>
        <dbReference type="ARBA" id="ARBA00023125"/>
    </source>
</evidence>
<dbReference type="GO" id="GO:0003677">
    <property type="term" value="F:DNA binding"/>
    <property type="evidence" value="ECO:0007669"/>
    <property type="project" value="UniProtKB-KW"/>
</dbReference>
<protein>
    <submittedName>
        <fullName evidence="6">DNA-binding CsgD family transcriptional regulator</fullName>
    </submittedName>
</protein>
<dbReference type="SMART" id="SM00421">
    <property type="entry name" value="HTH_LUXR"/>
    <property type="match status" value="1"/>
</dbReference>
<sequence length="305" mass="32469">MARMVERDYRRVLDLAAALVDGLGVDSYPATIAGELNGCLRGHATLFMNGFDPAARTIAGVACAPVEVATIPWAERARVYGAEHPLAHAFAQRRHPGPLTVSDVVAASAWRATQTYDSCDHDLDGGTKHLAIPLPTPVGVATAFIVCRSGRDFTDRERALATEVQPLLIGVARQLATTRRLREATGPAEVAPADLGLTPRELAVLALIAEGRSTADVAVRLMISGHTVNKHLENAYRKCGTRDRLGTVLLLRSLGILPTVDTRAGERKPEPGQAGPDRAGPDRAGPDKAGPDRAWPDRAGPKRAT</sequence>
<dbReference type="InterPro" id="IPR016032">
    <property type="entry name" value="Sig_transdc_resp-reg_C-effctor"/>
</dbReference>
<dbReference type="PANTHER" id="PTHR44688">
    <property type="entry name" value="DNA-BINDING TRANSCRIPTIONAL ACTIVATOR DEVR_DOSR"/>
    <property type="match status" value="1"/>
</dbReference>
<dbReference type="Gene3D" id="1.10.10.10">
    <property type="entry name" value="Winged helix-like DNA-binding domain superfamily/Winged helix DNA-binding domain"/>
    <property type="match status" value="1"/>
</dbReference>
<keyword evidence="1" id="KW-0805">Transcription regulation</keyword>
<dbReference type="PRINTS" id="PR00038">
    <property type="entry name" value="HTHLUXR"/>
</dbReference>
<accession>A0A7W7H6H3</accession>
<evidence type="ECO:0000256" key="4">
    <source>
        <dbReference type="SAM" id="MobiDB-lite"/>
    </source>
</evidence>
<keyword evidence="7" id="KW-1185">Reference proteome</keyword>
<dbReference type="Proteomes" id="UP000546162">
    <property type="component" value="Unassembled WGS sequence"/>
</dbReference>
<dbReference type="AlphaFoldDB" id="A0A7W7H6H3"/>
<gene>
    <name evidence="6" type="ORF">BJY16_008248</name>
</gene>
<dbReference type="PROSITE" id="PS50043">
    <property type="entry name" value="HTH_LUXR_2"/>
    <property type="match status" value="1"/>
</dbReference>
<evidence type="ECO:0000256" key="1">
    <source>
        <dbReference type="ARBA" id="ARBA00023015"/>
    </source>
</evidence>
<dbReference type="InterPro" id="IPR000792">
    <property type="entry name" value="Tscrpt_reg_LuxR_C"/>
</dbReference>